<dbReference type="AlphaFoldDB" id="A0A0E3S969"/>
<dbReference type="STRING" id="1434110.MSHOH_1616"/>
<dbReference type="SMART" id="SM01325">
    <property type="entry name" value="DUF3160"/>
    <property type="match status" value="1"/>
</dbReference>
<dbReference type="PROSITE" id="PS51257">
    <property type="entry name" value="PROKAR_LIPOPROTEIN"/>
    <property type="match status" value="1"/>
</dbReference>
<dbReference type="Pfam" id="PF11369">
    <property type="entry name" value="DUF3160"/>
    <property type="match status" value="1"/>
</dbReference>
<dbReference type="KEGG" id="mhor:MSHOH_1616"/>
<sequence length="786" mass="90285">MKYETRLVITYLVLLILIVSLAGGCLEQSSGLSRENGTEAIEEVDSNRSSSTGHLKIEAVNLSGFEAGNPALVGNYRLEALDIELKAPQYDLPLQESDISNYGEFSQKFLTDDTALEKLKENGFVVISNPYNPKEEDITAMYNRLGNEGQLIFITSDTLLHLYHVQFDDSMSRVEQKELYDLLWELDKAMLDASVEEYNRASGEEKEAARRNAAYFTVALSLLQPKEEQIKEIKDPYDPEAGTYFEPVAEEKYQFETPAFVKDNVEAELALIEAHEGFETSPIFSYREDYSQYVPRGHYTHSEILKNYFKAFMWHGRMSMLLKGKLIQADDPEKEARIQTIQASLITSRLEDNPDLLQKWDRIYVITAFYVGVSDDIGPYEYMEAMESVFGNESRNFNATTMEELKIELAGYKSPEIYGGTGSGTHEPVIIAEQADELLEDTKGFRFMGQRFIPDSYIFFRLTGPYTKEYTGNQEQMPFTYIDSEYGNNRGFPRGLDAMALLGSERAVYWLDELNDSSYKNYSLRYGELDSEFSNFSAADWNRNLYWSWLYSLQPLLKDYGAGYPTFMQTEAWQDKELSTSLASWTELRHDTILYAKQSYGIDEGLPVFGDKPVGYVEPVPEFYNRLLALTRMTESGLEELDALDENTRGEFERLEFFLKKFIEISKKELENKELTEEDKFFIFSFGETLEITGGLDEESTKTTLVADVHTEPNNKLVLEEGTGYVDMAIVAYKVPDGRVFLAAGPVMSYYEFKQPMEERLTDEKWREMLEANPPERPEWVSRYRA</sequence>
<accession>A0A0E3S969</accession>
<evidence type="ECO:0000313" key="1">
    <source>
        <dbReference type="EMBL" id="AKB78099.1"/>
    </source>
</evidence>
<dbReference type="InterPro" id="IPR016626">
    <property type="entry name" value="UCP014897_arc"/>
</dbReference>
<dbReference type="PATRIC" id="fig|1434110.4.peg.2042"/>
<dbReference type="OrthoDB" id="147074at2157"/>
<dbReference type="InterPro" id="IPR022601">
    <property type="entry name" value="DUF3160"/>
</dbReference>
<gene>
    <name evidence="1" type="ORF">MSHOH_1616</name>
</gene>
<evidence type="ECO:0008006" key="3">
    <source>
        <dbReference type="Google" id="ProtNLM"/>
    </source>
</evidence>
<evidence type="ECO:0000313" key="2">
    <source>
        <dbReference type="Proteomes" id="UP000033101"/>
    </source>
</evidence>
<dbReference type="GeneID" id="24830826"/>
<name>A0A0E3S969_9EURY</name>
<dbReference type="EMBL" id="CP009516">
    <property type="protein sequence ID" value="AKB78099.1"/>
    <property type="molecule type" value="Genomic_DNA"/>
</dbReference>
<dbReference type="PIRSF" id="PIRSF014897">
    <property type="entry name" value="UCP014897"/>
    <property type="match status" value="1"/>
</dbReference>
<protein>
    <recommendedName>
        <fullName evidence="3">dTDP-D-glucose 4,6-dehydratase</fullName>
    </recommendedName>
</protein>
<dbReference type="HOGENOM" id="CLU_015670_1_0_2"/>
<dbReference type="Proteomes" id="UP000033101">
    <property type="component" value="Chromosome"/>
</dbReference>
<dbReference type="RefSeq" id="WP_048138937.1">
    <property type="nucleotide sequence ID" value="NZ_CP009516.1"/>
</dbReference>
<organism evidence="1 2">
    <name type="scientific">Methanosarcina horonobensis HB-1 = JCM 15518</name>
    <dbReference type="NCBI Taxonomy" id="1434110"/>
    <lineage>
        <taxon>Archaea</taxon>
        <taxon>Methanobacteriati</taxon>
        <taxon>Methanobacteriota</taxon>
        <taxon>Stenosarchaea group</taxon>
        <taxon>Methanomicrobia</taxon>
        <taxon>Methanosarcinales</taxon>
        <taxon>Methanosarcinaceae</taxon>
        <taxon>Methanosarcina</taxon>
    </lineage>
</organism>
<proteinExistence type="predicted"/>
<reference evidence="1 2" key="1">
    <citation type="submission" date="2014-07" db="EMBL/GenBank/DDBJ databases">
        <title>Methanogenic archaea and the global carbon cycle.</title>
        <authorList>
            <person name="Henriksen J.R."/>
            <person name="Luke J."/>
            <person name="Reinhart S."/>
            <person name="Benedict M.N."/>
            <person name="Youngblut N.D."/>
            <person name="Metcalf M.E."/>
            <person name="Whitaker R.J."/>
            <person name="Metcalf W.W."/>
        </authorList>
    </citation>
    <scope>NUCLEOTIDE SEQUENCE [LARGE SCALE GENOMIC DNA]</scope>
    <source>
        <strain evidence="1 2">HB-1</strain>
    </source>
</reference>
<keyword evidence="2" id="KW-1185">Reference proteome</keyword>